<sequence>MQRIPNSLPRKTTKTENSGSDSPSVALTVTPDLRKTRKMYRFYVEKSKRRSLKFEGCGDAEEEDGGAFKRGVGKDGGVRFFSALEWQQQQFKNNNNKSITDNRSCYAAPFARSGPNRLRRKQALSARARCRTHQAECHRPYTLARVKQQRC</sequence>
<organism evidence="1 2">
    <name type="scientific">Persea americana</name>
    <name type="common">Avocado</name>
    <dbReference type="NCBI Taxonomy" id="3435"/>
    <lineage>
        <taxon>Eukaryota</taxon>
        <taxon>Viridiplantae</taxon>
        <taxon>Streptophyta</taxon>
        <taxon>Embryophyta</taxon>
        <taxon>Tracheophyta</taxon>
        <taxon>Spermatophyta</taxon>
        <taxon>Magnoliopsida</taxon>
        <taxon>Magnoliidae</taxon>
        <taxon>Laurales</taxon>
        <taxon>Lauraceae</taxon>
        <taxon>Persea</taxon>
    </lineage>
</organism>
<dbReference type="EMBL" id="CM056810">
    <property type="protein sequence ID" value="KAJ8646965.1"/>
    <property type="molecule type" value="Genomic_DNA"/>
</dbReference>
<gene>
    <name evidence="1" type="ORF">MRB53_008713</name>
</gene>
<protein>
    <submittedName>
        <fullName evidence="1">Uncharacterized protein</fullName>
    </submittedName>
</protein>
<name>A0ACC2MMV1_PERAE</name>
<keyword evidence="2" id="KW-1185">Reference proteome</keyword>
<evidence type="ECO:0000313" key="2">
    <source>
        <dbReference type="Proteomes" id="UP001234297"/>
    </source>
</evidence>
<accession>A0ACC2MMV1</accession>
<evidence type="ECO:0000313" key="1">
    <source>
        <dbReference type="EMBL" id="KAJ8646965.1"/>
    </source>
</evidence>
<comment type="caution">
    <text evidence="1">The sequence shown here is derived from an EMBL/GenBank/DDBJ whole genome shotgun (WGS) entry which is preliminary data.</text>
</comment>
<reference evidence="1 2" key="1">
    <citation type="journal article" date="2022" name="Hortic Res">
        <title>A haplotype resolved chromosomal level avocado genome allows analysis of novel avocado genes.</title>
        <authorList>
            <person name="Nath O."/>
            <person name="Fletcher S.J."/>
            <person name="Hayward A."/>
            <person name="Shaw L.M."/>
            <person name="Masouleh A.K."/>
            <person name="Furtado A."/>
            <person name="Henry R.J."/>
            <person name="Mitter N."/>
        </authorList>
    </citation>
    <scope>NUCLEOTIDE SEQUENCE [LARGE SCALE GENOMIC DNA]</scope>
    <source>
        <strain evidence="2">cv. Hass</strain>
    </source>
</reference>
<dbReference type="Proteomes" id="UP001234297">
    <property type="component" value="Chromosome 2"/>
</dbReference>
<proteinExistence type="predicted"/>